<evidence type="ECO:0000256" key="1">
    <source>
        <dbReference type="SAM" id="SignalP"/>
    </source>
</evidence>
<feature type="domain" description="F5/8 type C" evidence="2">
    <location>
        <begin position="10"/>
        <end position="142"/>
    </location>
</feature>
<gene>
    <name evidence="3" type="ORF">ACFSDX_24675</name>
</gene>
<dbReference type="SMART" id="SM00231">
    <property type="entry name" value="FA58C"/>
    <property type="match status" value="2"/>
</dbReference>
<feature type="chain" id="PRO_5047187432" evidence="1">
    <location>
        <begin position="26"/>
        <end position="615"/>
    </location>
</feature>
<sequence>MKSYVGQRTLWLLTFLFLVSSPLFAQNLALGKASIASSAVQAAGNAFDGNNGTRWESSASDPQYIIVDLGSVQSVDRIRLSWETALGKNFTLDISTVTAAPSDANWTNVVNGTWATAVTVVNNTSTTNDYPNLGKSGRYVRMNGTARATGYGYSLYEFALYAYDPTPNLALGKPATASPNPKQAVANAFDGDGKTRWESDYTDAQYITVDLGAVQTIDRIRLTWEAALGKDFTLDVSDDGNTWQTAATVTGNTSTSNEYANLGKTGRYVRLNGTARGTTYGYSLYEFEVFAASNNAANLAGAMPNAASSTQGTLLPNYAFDNDRLTRWGSTAGREDASLYVDLRGTATISRVYLVWEKAYGGNFTIDVSDDAATWTTVATTVGNSFHFNEYTFAKPVTGRYVRMNGTKRGTTISDNGYSLYEFQVNGTLQPLPVRLTSFGAAPQRTGVAVHWATATEQHNAGFEVQRSADGAGFMTLATVAGRGTTQNAHLYSYFDAAPLRATAYYRLKQLDLDGTFAYSPVVAVQAAATSTAPLRLYPNPTADRATVTWETSTGRAGRWYLTNSLGQVLHTEALGAETAASLSINLQPYPAGSYVLSVEADGQLVRRGRVQKVN</sequence>
<name>A0ABW4R304_9BACT</name>
<dbReference type="Proteomes" id="UP001597197">
    <property type="component" value="Unassembled WGS sequence"/>
</dbReference>
<proteinExistence type="predicted"/>
<dbReference type="PROSITE" id="PS50022">
    <property type="entry name" value="FA58C_3"/>
    <property type="match status" value="3"/>
</dbReference>
<dbReference type="InterPro" id="IPR008979">
    <property type="entry name" value="Galactose-bd-like_sf"/>
</dbReference>
<dbReference type="RefSeq" id="WP_382318563.1">
    <property type="nucleotide sequence ID" value="NZ_JBHUFD010000019.1"/>
</dbReference>
<organism evidence="3 4">
    <name type="scientific">Hymenobacter bucti</name>
    <dbReference type="NCBI Taxonomy" id="1844114"/>
    <lineage>
        <taxon>Bacteria</taxon>
        <taxon>Pseudomonadati</taxon>
        <taxon>Bacteroidota</taxon>
        <taxon>Cytophagia</taxon>
        <taxon>Cytophagales</taxon>
        <taxon>Hymenobacteraceae</taxon>
        <taxon>Hymenobacter</taxon>
    </lineage>
</organism>
<dbReference type="EMBL" id="JBHUFD010000019">
    <property type="protein sequence ID" value="MFD1875650.1"/>
    <property type="molecule type" value="Genomic_DNA"/>
</dbReference>
<dbReference type="InterPro" id="IPR051941">
    <property type="entry name" value="BG_Antigen-Binding_Lectin"/>
</dbReference>
<evidence type="ECO:0000259" key="2">
    <source>
        <dbReference type="PROSITE" id="PS50022"/>
    </source>
</evidence>
<reference evidence="4" key="1">
    <citation type="journal article" date="2019" name="Int. J. Syst. Evol. Microbiol.">
        <title>The Global Catalogue of Microorganisms (GCM) 10K type strain sequencing project: providing services to taxonomists for standard genome sequencing and annotation.</title>
        <authorList>
            <consortium name="The Broad Institute Genomics Platform"/>
            <consortium name="The Broad Institute Genome Sequencing Center for Infectious Disease"/>
            <person name="Wu L."/>
            <person name="Ma J."/>
        </authorList>
    </citation>
    <scope>NUCLEOTIDE SEQUENCE [LARGE SCALE GENOMIC DNA]</scope>
    <source>
        <strain evidence="4">CGMCC 1.15795</strain>
    </source>
</reference>
<evidence type="ECO:0000313" key="3">
    <source>
        <dbReference type="EMBL" id="MFD1875650.1"/>
    </source>
</evidence>
<keyword evidence="4" id="KW-1185">Reference proteome</keyword>
<comment type="caution">
    <text evidence="3">The sequence shown here is derived from an EMBL/GenBank/DDBJ whole genome shotgun (WGS) entry which is preliminary data.</text>
</comment>
<dbReference type="PANTHER" id="PTHR45713">
    <property type="entry name" value="FTP DOMAIN-CONTAINING PROTEIN"/>
    <property type="match status" value="1"/>
</dbReference>
<keyword evidence="1" id="KW-0732">Signal</keyword>
<dbReference type="NCBIfam" id="TIGR04183">
    <property type="entry name" value="Por_Secre_tail"/>
    <property type="match status" value="1"/>
</dbReference>
<dbReference type="InterPro" id="IPR026444">
    <property type="entry name" value="Secre_tail"/>
</dbReference>
<dbReference type="PANTHER" id="PTHR45713:SF6">
    <property type="entry name" value="F5_8 TYPE C DOMAIN-CONTAINING PROTEIN"/>
    <property type="match status" value="1"/>
</dbReference>
<accession>A0ABW4R304</accession>
<feature type="signal peptide" evidence="1">
    <location>
        <begin position="1"/>
        <end position="25"/>
    </location>
</feature>
<feature type="domain" description="F5/8 type C" evidence="2">
    <location>
        <begin position="293"/>
        <end position="428"/>
    </location>
</feature>
<evidence type="ECO:0000313" key="4">
    <source>
        <dbReference type="Proteomes" id="UP001597197"/>
    </source>
</evidence>
<dbReference type="Gene3D" id="2.60.120.260">
    <property type="entry name" value="Galactose-binding domain-like"/>
    <property type="match status" value="3"/>
</dbReference>
<feature type="domain" description="F5/8 type C" evidence="2">
    <location>
        <begin position="148"/>
        <end position="292"/>
    </location>
</feature>
<dbReference type="SUPFAM" id="SSF49785">
    <property type="entry name" value="Galactose-binding domain-like"/>
    <property type="match status" value="3"/>
</dbReference>
<dbReference type="InterPro" id="IPR000421">
    <property type="entry name" value="FA58C"/>
</dbReference>
<dbReference type="Pfam" id="PF00754">
    <property type="entry name" value="F5_F8_type_C"/>
    <property type="match status" value="3"/>
</dbReference>
<protein>
    <submittedName>
        <fullName evidence="3">Discoidin domain-containing protein</fullName>
    </submittedName>
</protein>